<dbReference type="Pfam" id="PF04326">
    <property type="entry name" value="SLFN_AlbA_2"/>
    <property type="match status" value="1"/>
</dbReference>
<feature type="domain" description="Schlafen AlbA-2" evidence="1">
    <location>
        <begin position="26"/>
        <end position="141"/>
    </location>
</feature>
<accession>T0ZKB3</accession>
<reference evidence="2" key="1">
    <citation type="submission" date="2013-08" db="EMBL/GenBank/DDBJ databases">
        <authorList>
            <person name="Mendez C."/>
            <person name="Richter M."/>
            <person name="Ferrer M."/>
            <person name="Sanchez J."/>
        </authorList>
    </citation>
    <scope>NUCLEOTIDE SEQUENCE</scope>
</reference>
<dbReference type="InterPro" id="IPR038461">
    <property type="entry name" value="Schlafen_AlbA_2_dom_sf"/>
</dbReference>
<evidence type="ECO:0000259" key="1">
    <source>
        <dbReference type="Pfam" id="PF04326"/>
    </source>
</evidence>
<feature type="non-terminal residue" evidence="2">
    <location>
        <position position="156"/>
    </location>
</feature>
<name>T0ZKB3_9ZZZZ</name>
<sequence length="156" mass="17247">MPTVLVAQALQAPVSERAEILLGLREDQWFDRKSARISPRDLAEDLVGFANAEGGTIVVGLFGGEVEGVDGLQRTASQWLGLVTTFMEPPIKCQADLLECRTGSGRPDHLLVIEVEPSDSVHATSKDEVYLRVGDQNRRLNFRQRQELLYDKGQAT</sequence>
<protein>
    <submittedName>
        <fullName evidence="2">DNA-binding protein</fullName>
    </submittedName>
</protein>
<dbReference type="AlphaFoldDB" id="T0ZKB3"/>
<comment type="caution">
    <text evidence="2">The sequence shown here is derived from an EMBL/GenBank/DDBJ whole genome shotgun (WGS) entry which is preliminary data.</text>
</comment>
<dbReference type="GO" id="GO:0003677">
    <property type="term" value="F:DNA binding"/>
    <property type="evidence" value="ECO:0007669"/>
    <property type="project" value="UniProtKB-KW"/>
</dbReference>
<keyword evidence="2" id="KW-0238">DNA-binding</keyword>
<dbReference type="Gene3D" id="3.30.950.30">
    <property type="entry name" value="Schlafen, AAA domain"/>
    <property type="match status" value="1"/>
</dbReference>
<organism evidence="2">
    <name type="scientific">mine drainage metagenome</name>
    <dbReference type="NCBI Taxonomy" id="410659"/>
    <lineage>
        <taxon>unclassified sequences</taxon>
        <taxon>metagenomes</taxon>
        <taxon>ecological metagenomes</taxon>
    </lineage>
</organism>
<dbReference type="PANTHER" id="PTHR30595:SF6">
    <property type="entry name" value="SCHLAFEN ALBA-2 DOMAIN-CONTAINING PROTEIN"/>
    <property type="match status" value="1"/>
</dbReference>
<reference evidence="2" key="2">
    <citation type="journal article" date="2014" name="ISME J.">
        <title>Microbial stratification in low pH oxic and suboxic macroscopic growths along an acid mine drainage.</title>
        <authorList>
            <person name="Mendez-Garcia C."/>
            <person name="Mesa V."/>
            <person name="Sprenger R.R."/>
            <person name="Richter M."/>
            <person name="Diez M.S."/>
            <person name="Solano J."/>
            <person name="Bargiela R."/>
            <person name="Golyshina O.V."/>
            <person name="Manteca A."/>
            <person name="Ramos J.L."/>
            <person name="Gallego J.R."/>
            <person name="Llorente I."/>
            <person name="Martins Dos Santos V.A."/>
            <person name="Jensen O.N."/>
            <person name="Pelaez A.I."/>
            <person name="Sanchez J."/>
            <person name="Ferrer M."/>
        </authorList>
    </citation>
    <scope>NUCLEOTIDE SEQUENCE</scope>
</reference>
<dbReference type="PANTHER" id="PTHR30595">
    <property type="entry name" value="GLPR-RELATED TRANSCRIPTIONAL REPRESSOR"/>
    <property type="match status" value="1"/>
</dbReference>
<gene>
    <name evidence="2" type="ORF">B1B_18486</name>
</gene>
<dbReference type="InterPro" id="IPR007421">
    <property type="entry name" value="Schlafen_AlbA_2_dom"/>
</dbReference>
<dbReference type="EMBL" id="AUZY01012373">
    <property type="protein sequence ID" value="EQD30270.1"/>
    <property type="molecule type" value="Genomic_DNA"/>
</dbReference>
<evidence type="ECO:0000313" key="2">
    <source>
        <dbReference type="EMBL" id="EQD30270.1"/>
    </source>
</evidence>
<proteinExistence type="predicted"/>